<dbReference type="SUPFAM" id="SSF50447">
    <property type="entry name" value="Translation proteins"/>
    <property type="match status" value="2"/>
</dbReference>
<feature type="compositionally biased region" description="Basic and acidic residues" evidence="11">
    <location>
        <begin position="172"/>
        <end position="217"/>
    </location>
</feature>
<dbReference type="SUPFAM" id="SSF46955">
    <property type="entry name" value="Putative DNA-binding domain"/>
    <property type="match status" value="1"/>
</dbReference>
<comment type="caution">
    <text evidence="13">The sequence shown here is derived from an EMBL/GenBank/DDBJ whole genome shotgun (WGS) entry which is preliminary data.</text>
</comment>
<dbReference type="HAMAP" id="MF_00100_B">
    <property type="entry name" value="IF_2_B"/>
    <property type="match status" value="1"/>
</dbReference>
<dbReference type="PROSITE" id="PS01176">
    <property type="entry name" value="IF2"/>
    <property type="match status" value="1"/>
</dbReference>
<evidence type="ECO:0000313" key="13">
    <source>
        <dbReference type="EMBL" id="EPD13587.1"/>
    </source>
</evidence>
<dbReference type="EMBL" id="ASHL01000002">
    <property type="protein sequence ID" value="EPD13587.1"/>
    <property type="molecule type" value="Genomic_DNA"/>
</dbReference>
<dbReference type="Pfam" id="PF22042">
    <property type="entry name" value="EF-G_D2"/>
    <property type="match status" value="1"/>
</dbReference>
<accession>A0AB33Z359</accession>
<dbReference type="PANTHER" id="PTHR43381:SF5">
    <property type="entry name" value="TR-TYPE G DOMAIN-CONTAINING PROTEIN"/>
    <property type="match status" value="1"/>
</dbReference>
<feature type="domain" description="Tr-type G" evidence="12">
    <location>
        <begin position="379"/>
        <end position="548"/>
    </location>
</feature>
<sequence>MADITVQHLAKVVGTSAEKLVEQLKDAGVKGKTITSTLSEDDKVKLLTYLRESHGKAKKDISAPKKMTLKRKTTVTELKQAKGRGASSVSIEVRKKKTLGRSAEEIATGLSSDELEEAKRAAQAHQDLVQEQGAAREKEQERASKKQEALDKIEAEKQAKLAEEKAILEAEQAKEAAKKAAAEAEEAAKRAELEAKQKPEPQPEPEPKSEPVEEPKIKIASPEIMARVKAEADAKKAKELGRKTDKKKAGSKFGGGILHVDKKPRRNKKKGGGKTRDIRLESDGKHGFEVPTKSIVYSVEIPESIIVSDLAQRMNVKAGEVIKTLMGLGTMATINQPLDQETAVIVVEEMGHKVVLRSDEDIQAELLADVIEKDGKEEPRGPVVTIMGHVDHGKTSLLDYIRESRVAAGESGGITQHIGAYRVKQGDSMVTFIDTPGHAAFTAMRARGAQITDLVILVVAADDGVMPQTKEAVEHARAAGVPMIVAVNKMDKEGAQPDRVRNELSQLEVTPEDWGGDTQFVNISALKGDGVDELLEAIALQAELLELSAPVDVAATGVVIESRLDKGRGPVATILVQKGTLNMGDYLVAGEAHGRVKAMFDEHAKAVKSATPAVPVEVLGLSSATEAGVEVYAAPSERKAREIAEFRQNKSKQARQAKQQAAKLEQAFSQMEDGDSATLNVLLKTDVHGSLEALKSSLTNLSTDEVKVSIVAAGVGGINESDVNLAAASDALIIGFNTRADASARRMIENRGVSVRYYSIIYDVIDDVRDALSGLLAPDIKEQIVGIANVRDVFKSPKLGAIAGCMVTEGYVKRDLPIRVLRDNVVIYEGQLESLRRFKDDVQEVKSGMECGIGVKNYNDVQDGDQIEVFERIEVKRKL</sequence>
<evidence type="ECO:0000256" key="4">
    <source>
        <dbReference type="ARBA" id="ARBA00022540"/>
    </source>
</evidence>
<dbReference type="Gene3D" id="2.40.30.10">
    <property type="entry name" value="Translation factors"/>
    <property type="match status" value="2"/>
</dbReference>
<feature type="binding site" evidence="8">
    <location>
        <begin position="388"/>
        <end position="395"/>
    </location>
    <ligand>
        <name>GTP</name>
        <dbReference type="ChEBI" id="CHEBI:37565"/>
    </ligand>
</feature>
<evidence type="ECO:0000256" key="3">
    <source>
        <dbReference type="ARBA" id="ARBA00022490"/>
    </source>
</evidence>
<dbReference type="InterPro" id="IPR053905">
    <property type="entry name" value="EF-G-like_DII"/>
</dbReference>
<keyword evidence="14" id="KW-1185">Reference proteome</keyword>
<dbReference type="NCBIfam" id="TIGR00231">
    <property type="entry name" value="small_GTP"/>
    <property type="match status" value="1"/>
</dbReference>
<dbReference type="InterPro" id="IPR027417">
    <property type="entry name" value="P-loop_NTPase"/>
</dbReference>
<protein>
    <recommendedName>
        <fullName evidence="2 8">Translation initiation factor IF-2</fullName>
    </recommendedName>
</protein>
<dbReference type="InterPro" id="IPR023115">
    <property type="entry name" value="TIF_IF2_dom3"/>
</dbReference>
<feature type="region of interest" description="Disordered" evidence="11">
    <location>
        <begin position="116"/>
        <end position="151"/>
    </location>
</feature>
<dbReference type="Gene3D" id="3.30.56.50">
    <property type="entry name" value="Putative DNA-binding domain, N-terminal subdomain of bacterial translation initiation factor IF2"/>
    <property type="match status" value="1"/>
</dbReference>
<keyword evidence="10" id="KW-0175">Coiled coil</keyword>
<organism evidence="13 14">
    <name type="scientific">Cycloclasticus pugetii</name>
    <dbReference type="NCBI Taxonomy" id="34068"/>
    <lineage>
        <taxon>Bacteria</taxon>
        <taxon>Pseudomonadati</taxon>
        <taxon>Pseudomonadota</taxon>
        <taxon>Gammaproteobacteria</taxon>
        <taxon>Thiotrichales</taxon>
        <taxon>Piscirickettsiaceae</taxon>
        <taxon>Cycloclasticus</taxon>
    </lineage>
</organism>
<gene>
    <name evidence="8 13" type="primary">infB</name>
    <name evidence="13" type="ORF">L196_03601</name>
</gene>
<evidence type="ECO:0000256" key="6">
    <source>
        <dbReference type="ARBA" id="ARBA00022917"/>
    </source>
</evidence>
<evidence type="ECO:0000256" key="5">
    <source>
        <dbReference type="ARBA" id="ARBA00022741"/>
    </source>
</evidence>
<dbReference type="InterPro" id="IPR015760">
    <property type="entry name" value="TIF_IF2"/>
</dbReference>
<dbReference type="GO" id="GO:0003924">
    <property type="term" value="F:GTPase activity"/>
    <property type="evidence" value="ECO:0007669"/>
    <property type="project" value="UniProtKB-UniRule"/>
</dbReference>
<dbReference type="Pfam" id="PF08364">
    <property type="entry name" value="IF2_assoc"/>
    <property type="match status" value="1"/>
</dbReference>
<dbReference type="CDD" id="cd03692">
    <property type="entry name" value="mtIF2_IVc"/>
    <property type="match status" value="1"/>
</dbReference>
<dbReference type="Proteomes" id="UP000015462">
    <property type="component" value="Unassembled WGS sequence"/>
</dbReference>
<feature type="region of interest" description="Disordered" evidence="11">
    <location>
        <begin position="236"/>
        <end position="280"/>
    </location>
</feature>
<dbReference type="Pfam" id="PF04760">
    <property type="entry name" value="IF2_N"/>
    <property type="match status" value="2"/>
</dbReference>
<dbReference type="FunFam" id="2.40.30.10:FF:000007">
    <property type="entry name" value="Translation initiation factor IF-2"/>
    <property type="match status" value="1"/>
</dbReference>
<dbReference type="FunFam" id="3.40.50.300:FF:000019">
    <property type="entry name" value="Translation initiation factor IF-2"/>
    <property type="match status" value="1"/>
</dbReference>
<dbReference type="FunFam" id="2.40.30.10:FF:000008">
    <property type="entry name" value="Translation initiation factor IF-2"/>
    <property type="match status" value="1"/>
</dbReference>
<dbReference type="InterPro" id="IPR009000">
    <property type="entry name" value="Transl_B-barrel_sf"/>
</dbReference>
<name>A0AB33Z359_9GAMM</name>
<evidence type="ECO:0000256" key="7">
    <source>
        <dbReference type="ARBA" id="ARBA00023134"/>
    </source>
</evidence>
<dbReference type="AlphaFoldDB" id="A0AB33Z359"/>
<dbReference type="CDD" id="cd01887">
    <property type="entry name" value="IF2_eIF5B"/>
    <property type="match status" value="1"/>
</dbReference>
<evidence type="ECO:0000256" key="10">
    <source>
        <dbReference type="SAM" id="Coils"/>
    </source>
</evidence>
<evidence type="ECO:0000256" key="1">
    <source>
        <dbReference type="ARBA" id="ARBA00007733"/>
    </source>
</evidence>
<dbReference type="InterPro" id="IPR044145">
    <property type="entry name" value="IF2_II"/>
</dbReference>
<dbReference type="GO" id="GO:0005525">
    <property type="term" value="F:GTP binding"/>
    <property type="evidence" value="ECO:0007669"/>
    <property type="project" value="UniProtKB-KW"/>
</dbReference>
<feature type="binding site" evidence="8">
    <location>
        <begin position="488"/>
        <end position="491"/>
    </location>
    <ligand>
        <name>GTP</name>
        <dbReference type="ChEBI" id="CHEBI:37565"/>
    </ligand>
</feature>
<evidence type="ECO:0000256" key="11">
    <source>
        <dbReference type="SAM" id="MobiDB-lite"/>
    </source>
</evidence>
<keyword evidence="6 8" id="KW-0648">Protein biosynthesis</keyword>
<dbReference type="Gene3D" id="3.40.50.10050">
    <property type="entry name" value="Translation initiation factor IF- 2, domain 3"/>
    <property type="match status" value="1"/>
</dbReference>
<keyword evidence="5 8" id="KW-0547">Nucleotide-binding</keyword>
<feature type="compositionally biased region" description="Basic and acidic residues" evidence="11">
    <location>
        <begin position="134"/>
        <end position="151"/>
    </location>
</feature>
<evidence type="ECO:0000259" key="12">
    <source>
        <dbReference type="PROSITE" id="PS51722"/>
    </source>
</evidence>
<feature type="compositionally biased region" description="Basic residues" evidence="11">
    <location>
        <begin position="262"/>
        <end position="273"/>
    </location>
</feature>
<evidence type="ECO:0000256" key="8">
    <source>
        <dbReference type="HAMAP-Rule" id="MF_00100"/>
    </source>
</evidence>
<dbReference type="SUPFAM" id="SSF52156">
    <property type="entry name" value="Initiation factor IF2/eIF5b, domain 3"/>
    <property type="match status" value="1"/>
</dbReference>
<dbReference type="InterPro" id="IPR000178">
    <property type="entry name" value="TF_IF2_bacterial-like"/>
</dbReference>
<feature type="binding site" evidence="8">
    <location>
        <begin position="434"/>
        <end position="438"/>
    </location>
    <ligand>
        <name>GTP</name>
        <dbReference type="ChEBI" id="CHEBI:37565"/>
    </ligand>
</feature>
<keyword evidence="4 8" id="KW-0396">Initiation factor</keyword>
<dbReference type="InterPro" id="IPR013575">
    <property type="entry name" value="IF2_assoc_dom_bac"/>
</dbReference>
<feature type="region of interest" description="G-domain" evidence="8">
    <location>
        <begin position="382"/>
        <end position="530"/>
    </location>
</feature>
<dbReference type="NCBIfam" id="TIGR00487">
    <property type="entry name" value="IF-2"/>
    <property type="match status" value="1"/>
</dbReference>
<dbReference type="FunFam" id="3.40.50.10050:FF:000001">
    <property type="entry name" value="Translation initiation factor IF-2"/>
    <property type="match status" value="1"/>
</dbReference>
<keyword evidence="7 8" id="KW-0342">GTP-binding</keyword>
<dbReference type="CDD" id="cd03702">
    <property type="entry name" value="IF2_mtIF2_II"/>
    <property type="match status" value="1"/>
</dbReference>
<dbReference type="PANTHER" id="PTHR43381">
    <property type="entry name" value="TRANSLATION INITIATION FACTOR IF-2-RELATED"/>
    <property type="match status" value="1"/>
</dbReference>
<comment type="subcellular location">
    <subcellularLocation>
        <location evidence="8">Cytoplasm</location>
    </subcellularLocation>
</comment>
<feature type="region of interest" description="Disordered" evidence="11">
    <location>
        <begin position="172"/>
        <end position="221"/>
    </location>
</feature>
<dbReference type="InterPro" id="IPR036925">
    <property type="entry name" value="TIF_IF2_dom3_sf"/>
</dbReference>
<dbReference type="GO" id="GO:0003743">
    <property type="term" value="F:translation initiation factor activity"/>
    <property type="evidence" value="ECO:0007669"/>
    <property type="project" value="UniProtKB-UniRule"/>
</dbReference>
<dbReference type="PROSITE" id="PS51722">
    <property type="entry name" value="G_TR_2"/>
    <property type="match status" value="1"/>
</dbReference>
<feature type="coiled-coil region" evidence="10">
    <location>
        <begin position="647"/>
        <end position="674"/>
    </location>
</feature>
<dbReference type="InterPro" id="IPR009061">
    <property type="entry name" value="DNA-bd_dom_put_sf"/>
</dbReference>
<dbReference type="RefSeq" id="WP_015006383.1">
    <property type="nucleotide sequence ID" value="NZ_JBLHXE010000006.1"/>
</dbReference>
<proteinExistence type="inferred from homology"/>
<dbReference type="Pfam" id="PF00009">
    <property type="entry name" value="GTP_EFTU"/>
    <property type="match status" value="1"/>
</dbReference>
<keyword evidence="3 8" id="KW-0963">Cytoplasm</keyword>
<dbReference type="InterPro" id="IPR005225">
    <property type="entry name" value="Small_GTP-bd"/>
</dbReference>
<dbReference type="InterPro" id="IPR006847">
    <property type="entry name" value="IF2_N"/>
</dbReference>
<reference evidence="13 14" key="1">
    <citation type="journal article" date="2013" name="Genome Announc.">
        <title>Genome Sequence of the Pyrene- and Fluoranthene-Degrading Bacterium Cycloclasticus sp. Strain PY97M.</title>
        <authorList>
            <person name="Cui Z."/>
            <person name="Xu G."/>
            <person name="Li Q."/>
            <person name="Gao W."/>
            <person name="Zheng L."/>
        </authorList>
    </citation>
    <scope>NUCLEOTIDE SEQUENCE [LARGE SCALE GENOMIC DNA]</scope>
    <source>
        <strain evidence="13 14">PY97M</strain>
    </source>
</reference>
<evidence type="ECO:0000256" key="2">
    <source>
        <dbReference type="ARBA" id="ARBA00020675"/>
    </source>
</evidence>
<dbReference type="Pfam" id="PF11987">
    <property type="entry name" value="IF-2"/>
    <property type="match status" value="1"/>
</dbReference>
<comment type="similarity">
    <text evidence="1 8 9">Belongs to the TRAFAC class translation factor GTPase superfamily. Classic translation factor GTPase family. IF-2 subfamily.</text>
</comment>
<evidence type="ECO:0000256" key="9">
    <source>
        <dbReference type="RuleBase" id="RU000644"/>
    </source>
</evidence>
<dbReference type="InterPro" id="IPR000795">
    <property type="entry name" value="T_Tr_GTP-bd_dom"/>
</dbReference>
<comment type="function">
    <text evidence="8 9">One of the essential components for the initiation of protein synthesis. Protects formylmethionyl-tRNA from spontaneous hydrolysis and promotes its binding to the 30S ribosomal subunits. Also involved in the hydrolysis of GTP during the formation of the 70S ribosomal complex.</text>
</comment>
<dbReference type="Gene3D" id="3.40.50.300">
    <property type="entry name" value="P-loop containing nucleotide triphosphate hydrolases"/>
    <property type="match status" value="1"/>
</dbReference>
<dbReference type="SUPFAM" id="SSF52540">
    <property type="entry name" value="P-loop containing nucleoside triphosphate hydrolases"/>
    <property type="match status" value="1"/>
</dbReference>
<evidence type="ECO:0000313" key="14">
    <source>
        <dbReference type="Proteomes" id="UP000015462"/>
    </source>
</evidence>
<dbReference type="GO" id="GO:0005829">
    <property type="term" value="C:cytosol"/>
    <property type="evidence" value="ECO:0007669"/>
    <property type="project" value="TreeGrafter"/>
</dbReference>